<feature type="transmembrane region" description="Helical" evidence="2">
    <location>
        <begin position="60"/>
        <end position="82"/>
    </location>
</feature>
<evidence type="ECO:0000256" key="1">
    <source>
        <dbReference type="SAM" id="MobiDB-lite"/>
    </source>
</evidence>
<dbReference type="InterPro" id="IPR042280">
    <property type="entry name" value="SLC3A2"/>
</dbReference>
<dbReference type="InterPro" id="IPR017853">
    <property type="entry name" value="GH"/>
</dbReference>
<dbReference type="GO" id="GO:1903801">
    <property type="term" value="P:L-leucine import across plasma membrane"/>
    <property type="evidence" value="ECO:0007669"/>
    <property type="project" value="TreeGrafter"/>
</dbReference>
<evidence type="ECO:0000256" key="2">
    <source>
        <dbReference type="SAM" id="Phobius"/>
    </source>
</evidence>
<dbReference type="KEGG" id="nfu:107380294"/>
<feature type="domain" description="Solute carrier family 3 member 2 N-terminal" evidence="3">
    <location>
        <begin position="40"/>
        <end position="99"/>
    </location>
</feature>
<gene>
    <name evidence="5" type="ORF">G4P62_006412</name>
</gene>
<dbReference type="Pfam" id="PF16028">
    <property type="entry name" value="SLC3A2_N"/>
    <property type="match status" value="1"/>
</dbReference>
<dbReference type="GO" id="GO:0015180">
    <property type="term" value="F:L-alanine transmembrane transporter activity"/>
    <property type="evidence" value="ECO:0007669"/>
    <property type="project" value="TreeGrafter"/>
</dbReference>
<dbReference type="EMBL" id="JAAVVJ010000007">
    <property type="protein sequence ID" value="KAF7218890.1"/>
    <property type="molecule type" value="Genomic_DNA"/>
</dbReference>
<dbReference type="GO" id="GO:0016324">
    <property type="term" value="C:apical plasma membrane"/>
    <property type="evidence" value="ECO:0007669"/>
    <property type="project" value="TreeGrafter"/>
</dbReference>
<dbReference type="EMBL" id="JAAVVJ010000007">
    <property type="protein sequence ID" value="KAF7218891.1"/>
    <property type="molecule type" value="Genomic_DNA"/>
</dbReference>
<dbReference type="Proteomes" id="UP000822369">
    <property type="component" value="Chromosome 7"/>
</dbReference>
<dbReference type="PANTHER" id="PTHR46673">
    <property type="entry name" value="4F2 CELL-SURFACE ANTIGEN HEAVY CHAIN"/>
    <property type="match status" value="1"/>
</dbReference>
<dbReference type="InterPro" id="IPR031984">
    <property type="entry name" value="SLC3A2_N"/>
</dbReference>
<feature type="region of interest" description="Disordered" evidence="1">
    <location>
        <begin position="1"/>
        <end position="30"/>
    </location>
</feature>
<dbReference type="AlphaFoldDB" id="A0A9D3BRX5"/>
<dbReference type="GO" id="GO:0015190">
    <property type="term" value="F:L-leucine transmembrane transporter activity"/>
    <property type="evidence" value="ECO:0007669"/>
    <property type="project" value="TreeGrafter"/>
</dbReference>
<dbReference type="SUPFAM" id="SSF51445">
    <property type="entry name" value="(Trans)glycosidases"/>
    <property type="match status" value="1"/>
</dbReference>
<reference evidence="5" key="1">
    <citation type="submission" date="2020-03" db="EMBL/GenBank/DDBJ databases">
        <title>Intra-Species Differences in Population Size shape Life History and Genome Evolution.</title>
        <authorList>
            <person name="Willemsen D."/>
            <person name="Cui R."/>
            <person name="Valenzano D.R."/>
        </authorList>
    </citation>
    <scope>NUCLEOTIDE SEQUENCE</scope>
    <source>
        <strain evidence="5">GRZ</strain>
        <tissue evidence="5">Whole</tissue>
    </source>
</reference>
<dbReference type="OMA" id="QINATMV"/>
<dbReference type="GO" id="GO:0015173">
    <property type="term" value="F:aromatic amino acid transmembrane transporter activity"/>
    <property type="evidence" value="ECO:0007669"/>
    <property type="project" value="TreeGrafter"/>
</dbReference>
<evidence type="ECO:0000313" key="5">
    <source>
        <dbReference type="EMBL" id="KAF7218891.1"/>
    </source>
</evidence>
<dbReference type="GO" id="GO:1904273">
    <property type="term" value="P:L-alanine import across plasma membrane"/>
    <property type="evidence" value="ECO:0007669"/>
    <property type="project" value="TreeGrafter"/>
</dbReference>
<keyword evidence="2" id="KW-0812">Transmembrane</keyword>
<dbReference type="GO" id="GO:0016323">
    <property type="term" value="C:basolateral plasma membrane"/>
    <property type="evidence" value="ECO:0007669"/>
    <property type="project" value="TreeGrafter"/>
</dbReference>
<dbReference type="Gene3D" id="3.20.20.80">
    <property type="entry name" value="Glycosidases"/>
    <property type="match status" value="1"/>
</dbReference>
<organism evidence="5 6">
    <name type="scientific">Nothobranchius furzeri</name>
    <name type="common">Turquoise killifish</name>
    <dbReference type="NCBI Taxonomy" id="105023"/>
    <lineage>
        <taxon>Eukaryota</taxon>
        <taxon>Metazoa</taxon>
        <taxon>Chordata</taxon>
        <taxon>Craniata</taxon>
        <taxon>Vertebrata</taxon>
        <taxon>Euteleostomi</taxon>
        <taxon>Actinopterygii</taxon>
        <taxon>Neopterygii</taxon>
        <taxon>Teleostei</taxon>
        <taxon>Neoteleostei</taxon>
        <taxon>Acanthomorphata</taxon>
        <taxon>Ovalentaria</taxon>
        <taxon>Atherinomorphae</taxon>
        <taxon>Cyprinodontiformes</taxon>
        <taxon>Nothobranchiidae</taxon>
        <taxon>Nothobranchius</taxon>
    </lineage>
</organism>
<dbReference type="GO" id="GO:0015823">
    <property type="term" value="P:phenylalanine transport"/>
    <property type="evidence" value="ECO:0007669"/>
    <property type="project" value="TreeGrafter"/>
</dbReference>
<comment type="caution">
    <text evidence="5">The sequence shown here is derived from an EMBL/GenBank/DDBJ whole genome shotgun (WGS) entry which is preliminary data.</text>
</comment>
<evidence type="ECO:0000313" key="4">
    <source>
        <dbReference type="EMBL" id="KAF7218890.1"/>
    </source>
</evidence>
<dbReference type="OrthoDB" id="204980at2759"/>
<keyword evidence="2" id="KW-1133">Transmembrane helix</keyword>
<name>A0A9D3BRX5_NOTFU</name>
<proteinExistence type="predicted"/>
<sequence>MPLNAGNHDPVQGKALSDAEEASETTPLLPPASVYSWQPLTKQELEAAAGSPEWRATRHYLVLAFWLTWVTMLAAACTIVVLSPRPVPTCLKWWQKSLFYRLQPELTGSEGNNVSDHLLHLQSLGVGALILEGVFHKKASLTNLSTPTENLAALAQIQHLFMESKKAGLRVVLDLCKATLLELEEAAWNSDRLSNYSSAEKHALRFWLEQGVAGFVICDTDEAYSEETLLEWRGVLEEFGHRGVKKIIVVKQTSDVLRPIRGSNNVTLVNMVLKSILPKSHHHLSADEVVHAVEAWLQMSPEEAWSGWSIGGKVSHELKRLLLVLMMTLPGSPALQHKDIINQTKSQKTEHSATVALLTTLSHSKAKEEALLYGSFTFLPVNGSSNSSSNSSSSPAPVLAFLRSWGCVQFLILLNFGSDSYTLDPAWASSLPEKGVFVASTGMNHLGSMSLFSFNLQPREAIVVKLFKAGSYS</sequence>
<dbReference type="PANTHER" id="PTHR46673:SF2">
    <property type="entry name" value="4F2 CELL-SURFACE ANTIGEN HEAVY CHAIN-LIKE"/>
    <property type="match status" value="1"/>
</dbReference>
<evidence type="ECO:0000259" key="3">
    <source>
        <dbReference type="Pfam" id="PF16028"/>
    </source>
</evidence>
<keyword evidence="2" id="KW-0472">Membrane</keyword>
<evidence type="ECO:0000313" key="6">
    <source>
        <dbReference type="Proteomes" id="UP000822369"/>
    </source>
</evidence>
<accession>A0A9D3BRX5</accession>
<protein>
    <submittedName>
        <fullName evidence="4">Transcript variant X1</fullName>
    </submittedName>
    <submittedName>
        <fullName evidence="5">Transcript variant X2</fullName>
    </submittedName>
</protein>